<evidence type="ECO:0000313" key="1">
    <source>
        <dbReference type="EMBL" id="GCE63753.1"/>
    </source>
</evidence>
<dbReference type="Proteomes" id="UP000324831">
    <property type="component" value="Unassembled WGS sequence"/>
</dbReference>
<name>A0A478FQL4_9MOLU</name>
<organism evidence="1 2">
    <name type="scientific">Candidatus Mycoplasma haematohominis</name>
    <dbReference type="NCBI Taxonomy" id="1494318"/>
    <lineage>
        <taxon>Bacteria</taxon>
        <taxon>Bacillati</taxon>
        <taxon>Mycoplasmatota</taxon>
        <taxon>Mollicutes</taxon>
        <taxon>Mycoplasmataceae</taxon>
        <taxon>Mycoplasma</taxon>
    </lineage>
</organism>
<accession>A0A478FQL4</accession>
<sequence>MQGNFPVPNFSLGIPAPLYISVEISPRVFLSQPPP</sequence>
<protein>
    <submittedName>
        <fullName evidence="1">Uncharacterized protein</fullName>
    </submittedName>
</protein>
<dbReference type="EMBL" id="BIMN01000003">
    <property type="protein sequence ID" value="GCE63753.1"/>
    <property type="molecule type" value="Genomic_DNA"/>
</dbReference>
<evidence type="ECO:0000313" key="2">
    <source>
        <dbReference type="Proteomes" id="UP000324831"/>
    </source>
</evidence>
<reference evidence="1 2" key="1">
    <citation type="submission" date="2019-01" db="EMBL/GenBank/DDBJ databases">
        <title>Draft genome sequences of Candidatus Mycoplasma haemohominis SWG34-3 identified from a patient with pyrexia, anemia and liver dysfunction.</title>
        <authorList>
            <person name="Sekizuka T."/>
            <person name="Hattori N."/>
            <person name="Katano H."/>
            <person name="Takuma T."/>
            <person name="Ito T."/>
            <person name="Arai N."/>
            <person name="Yanai R."/>
            <person name="Ishii S."/>
            <person name="Miura Y."/>
            <person name="Tokunaga T."/>
            <person name="Watanabe H."/>
            <person name="Nomura N."/>
            <person name="Eguchi J."/>
            <person name="Arai T."/>
            <person name="Hasegawa H."/>
            <person name="Nakamaki T."/>
            <person name="Wakita T."/>
            <person name="Niki Y."/>
            <person name="Kuroda M."/>
        </authorList>
    </citation>
    <scope>NUCLEOTIDE SEQUENCE [LARGE SCALE GENOMIC DNA]</scope>
    <source>
        <strain evidence="1">SWG34-3</strain>
    </source>
</reference>
<dbReference type="AlphaFoldDB" id="A0A478FQL4"/>
<proteinExistence type="predicted"/>
<gene>
    <name evidence="1" type="ORF">MHSWG343_07530</name>
</gene>
<comment type="caution">
    <text evidence="1">The sequence shown here is derived from an EMBL/GenBank/DDBJ whole genome shotgun (WGS) entry which is preliminary data.</text>
</comment>